<proteinExistence type="predicted"/>
<keyword evidence="4" id="KW-1185">Reference proteome</keyword>
<evidence type="ECO:0000313" key="3">
    <source>
        <dbReference type="EMBL" id="KAF6212634.1"/>
    </source>
</evidence>
<sequence length="601" mass="68467">MRSPPPNKPADVSTSSRKKENPPWTELQTMGEQDAKHLKEMKTTLADMLAATKKQPNISQVVKTGLTAMVELCDALLTHEKKRTMLQNKLKDEVEKLAKWSPSKELRAGSRKRQKRLEPSDNSESEDMEMGTDAGTSAASESDVSGPTGKKKLLKQKDLAKATRKREAQRAKKEEDRMMGKDLRQWTEQMLSEDERRKKVWLKNQEGRREEHRKEGGETQRRLEAEKEKEKKKKIRSRNTKRPEALVIAVSENLSYSSVLKNLREKMKPEDTGTEIRAIRKTAKGDVLLELGWNSELSEEFQAAVVEAIGNKEAVKGLSNRASIEIRDLDILATEEEVRKALDNQLKGKGGEIKIFLTKPNDRSQRVAIVEMAEREAALLIQAARDFEPTCDCDECFLSTKYFQDNFMCCRTCQDQGVPWNTSEGDACYQTCLSAVTPMCELICSKANESEKCGRTCKTGWIDPAGKLCRRACPIGHDEAESSRNYQPLVRKNFDYSTEFVIVLALHVIQFLSTLAIVLLLFFIGIFQRNISRTPIKPISASMMEGWAVAAMLIVFLYVMNMWRLRTRNNVRYLESFILHLILLSLVYWEINRPITMSDNS</sequence>
<dbReference type="OrthoDB" id="8068971at2759"/>
<feature type="compositionally biased region" description="Basic residues" evidence="1">
    <location>
        <begin position="230"/>
        <end position="240"/>
    </location>
</feature>
<keyword evidence="2" id="KW-0472">Membrane</keyword>
<gene>
    <name evidence="3" type="ORF">GE061_013160</name>
</gene>
<protein>
    <submittedName>
        <fullName evidence="3">Uncharacterized protein</fullName>
    </submittedName>
</protein>
<dbReference type="AlphaFoldDB" id="A0A8S9XVM3"/>
<feature type="compositionally biased region" description="Basic and acidic residues" evidence="1">
    <location>
        <begin position="155"/>
        <end position="183"/>
    </location>
</feature>
<keyword evidence="2" id="KW-1133">Transmembrane helix</keyword>
<feature type="transmembrane region" description="Helical" evidence="2">
    <location>
        <begin position="571"/>
        <end position="591"/>
    </location>
</feature>
<name>A0A8S9XVM3_APOLU</name>
<feature type="compositionally biased region" description="Basic and acidic residues" evidence="1">
    <location>
        <begin position="205"/>
        <end position="229"/>
    </location>
</feature>
<organism evidence="3 4">
    <name type="scientific">Apolygus lucorum</name>
    <name type="common">Small green plant bug</name>
    <name type="synonym">Lygocoris lucorum</name>
    <dbReference type="NCBI Taxonomy" id="248454"/>
    <lineage>
        <taxon>Eukaryota</taxon>
        <taxon>Metazoa</taxon>
        <taxon>Ecdysozoa</taxon>
        <taxon>Arthropoda</taxon>
        <taxon>Hexapoda</taxon>
        <taxon>Insecta</taxon>
        <taxon>Pterygota</taxon>
        <taxon>Neoptera</taxon>
        <taxon>Paraneoptera</taxon>
        <taxon>Hemiptera</taxon>
        <taxon>Heteroptera</taxon>
        <taxon>Panheteroptera</taxon>
        <taxon>Cimicomorpha</taxon>
        <taxon>Miridae</taxon>
        <taxon>Mirini</taxon>
        <taxon>Apolygus</taxon>
    </lineage>
</organism>
<reference evidence="3" key="1">
    <citation type="journal article" date="2021" name="Mol. Ecol. Resour.">
        <title>Apolygus lucorum genome provides insights into omnivorousness and mesophyll feeding.</title>
        <authorList>
            <person name="Liu Y."/>
            <person name="Liu H."/>
            <person name="Wang H."/>
            <person name="Huang T."/>
            <person name="Liu B."/>
            <person name="Yang B."/>
            <person name="Yin L."/>
            <person name="Li B."/>
            <person name="Zhang Y."/>
            <person name="Zhang S."/>
            <person name="Jiang F."/>
            <person name="Zhang X."/>
            <person name="Ren Y."/>
            <person name="Wang B."/>
            <person name="Wang S."/>
            <person name="Lu Y."/>
            <person name="Wu K."/>
            <person name="Fan W."/>
            <person name="Wang G."/>
        </authorList>
    </citation>
    <scope>NUCLEOTIDE SEQUENCE</scope>
    <source>
        <strain evidence="3">12Hb</strain>
    </source>
</reference>
<dbReference type="EMBL" id="WIXP02000004">
    <property type="protein sequence ID" value="KAF6212634.1"/>
    <property type="molecule type" value="Genomic_DNA"/>
</dbReference>
<feature type="compositionally biased region" description="Polar residues" evidence="1">
    <location>
        <begin position="134"/>
        <end position="145"/>
    </location>
</feature>
<feature type="transmembrane region" description="Helical" evidence="2">
    <location>
        <begin position="500"/>
        <end position="527"/>
    </location>
</feature>
<evidence type="ECO:0000256" key="1">
    <source>
        <dbReference type="SAM" id="MobiDB-lite"/>
    </source>
</evidence>
<accession>A0A8S9XVM3</accession>
<dbReference type="Proteomes" id="UP000466442">
    <property type="component" value="Unassembled WGS sequence"/>
</dbReference>
<feature type="region of interest" description="Disordered" evidence="1">
    <location>
        <begin position="1"/>
        <end position="33"/>
    </location>
</feature>
<comment type="caution">
    <text evidence="3">The sequence shown here is derived from an EMBL/GenBank/DDBJ whole genome shotgun (WGS) entry which is preliminary data.</text>
</comment>
<feature type="compositionally biased region" description="Acidic residues" evidence="1">
    <location>
        <begin position="121"/>
        <end position="130"/>
    </location>
</feature>
<evidence type="ECO:0000313" key="4">
    <source>
        <dbReference type="Proteomes" id="UP000466442"/>
    </source>
</evidence>
<keyword evidence="2" id="KW-0812">Transmembrane</keyword>
<feature type="region of interest" description="Disordered" evidence="1">
    <location>
        <begin position="102"/>
        <end position="183"/>
    </location>
</feature>
<evidence type="ECO:0000256" key="2">
    <source>
        <dbReference type="SAM" id="Phobius"/>
    </source>
</evidence>
<feature type="transmembrane region" description="Helical" evidence="2">
    <location>
        <begin position="539"/>
        <end position="559"/>
    </location>
</feature>
<feature type="region of interest" description="Disordered" evidence="1">
    <location>
        <begin position="205"/>
        <end position="240"/>
    </location>
</feature>